<evidence type="ECO:0000313" key="4">
    <source>
        <dbReference type="EMBL" id="CAF4281550.1"/>
    </source>
</evidence>
<dbReference type="EMBL" id="CAJOBF010009808">
    <property type="protein sequence ID" value="CAF4281550.1"/>
    <property type="molecule type" value="Genomic_DNA"/>
</dbReference>
<evidence type="ECO:0000313" key="3">
    <source>
        <dbReference type="EMBL" id="CAF4099400.1"/>
    </source>
</evidence>
<evidence type="ECO:0000313" key="2">
    <source>
        <dbReference type="EMBL" id="CAF2226581.1"/>
    </source>
</evidence>
<reference evidence="4" key="1">
    <citation type="submission" date="2021-02" db="EMBL/GenBank/DDBJ databases">
        <authorList>
            <person name="Nowell W R."/>
        </authorList>
    </citation>
    <scope>NUCLEOTIDE SEQUENCE</scope>
</reference>
<protein>
    <submittedName>
        <fullName evidence="4">Uncharacterized protein</fullName>
    </submittedName>
</protein>
<dbReference type="EMBL" id="CAJOBI010007941">
    <property type="protein sequence ID" value="CAF4099400.1"/>
    <property type="molecule type" value="Genomic_DNA"/>
</dbReference>
<evidence type="ECO:0000313" key="5">
    <source>
        <dbReference type="Proteomes" id="UP000663842"/>
    </source>
</evidence>
<dbReference type="EMBL" id="CAJNRE010001389">
    <property type="protein sequence ID" value="CAF1940846.1"/>
    <property type="molecule type" value="Genomic_DNA"/>
</dbReference>
<dbReference type="EMBL" id="CAJNRG010017454">
    <property type="protein sequence ID" value="CAF2226581.1"/>
    <property type="molecule type" value="Genomic_DNA"/>
</dbReference>
<dbReference type="Proteomes" id="UP000663887">
    <property type="component" value="Unassembled WGS sequence"/>
</dbReference>
<organism evidence="4 5">
    <name type="scientific">Rotaria magnacalcarata</name>
    <dbReference type="NCBI Taxonomy" id="392030"/>
    <lineage>
        <taxon>Eukaryota</taxon>
        <taxon>Metazoa</taxon>
        <taxon>Spiralia</taxon>
        <taxon>Gnathifera</taxon>
        <taxon>Rotifera</taxon>
        <taxon>Eurotatoria</taxon>
        <taxon>Bdelloidea</taxon>
        <taxon>Philodinida</taxon>
        <taxon>Philodinidae</taxon>
        <taxon>Rotaria</taxon>
    </lineage>
</organism>
<gene>
    <name evidence="1" type="ORF">MBJ925_LOCUS5358</name>
    <name evidence="3" type="ORF">SMN809_LOCUS17268</name>
    <name evidence="4" type="ORF">UXM345_LOCUS32373</name>
    <name evidence="2" type="ORF">XDN619_LOCUS34085</name>
</gene>
<sequence>MSRKNRNPAILKLTTSSTSGKIATSGAMRPRRRMAENYLVIWVDGSIDTDNQDCKNKLEQLHTVINEVKLCTKPKQCVEFLNGMGSGKAFVISSGALGKNLVHNIHGMTQVDAIYIFHGNRAFHEQWSKVRGIFNSMKPICESLKKLLPNVNITMMQSR</sequence>
<dbReference type="Proteomes" id="UP000663842">
    <property type="component" value="Unassembled WGS sequence"/>
</dbReference>
<comment type="caution">
    <text evidence="4">The sequence shown here is derived from an EMBL/GenBank/DDBJ whole genome shotgun (WGS) entry which is preliminary data.</text>
</comment>
<dbReference type="Proteomes" id="UP000676336">
    <property type="component" value="Unassembled WGS sequence"/>
</dbReference>
<proteinExistence type="predicted"/>
<accession>A0A820GRQ0</accession>
<evidence type="ECO:0000313" key="1">
    <source>
        <dbReference type="EMBL" id="CAF1940846.1"/>
    </source>
</evidence>
<dbReference type="AlphaFoldDB" id="A0A820GRQ0"/>
<dbReference type="Proteomes" id="UP000663824">
    <property type="component" value="Unassembled WGS sequence"/>
</dbReference>
<name>A0A820GRQ0_9BILA</name>